<dbReference type="Proteomes" id="UP000027222">
    <property type="component" value="Unassembled WGS sequence"/>
</dbReference>
<dbReference type="InterPro" id="IPR046700">
    <property type="entry name" value="DUF6570"/>
</dbReference>
<evidence type="ECO:0000313" key="3">
    <source>
        <dbReference type="Proteomes" id="UP000027222"/>
    </source>
</evidence>
<dbReference type="AlphaFoldDB" id="A0A067SIP6"/>
<dbReference type="OrthoDB" id="3202965at2759"/>
<sequence length="180" mass="20001">MTKTVRTDEGRATFPPSIINTRKIEHNIITNFCNKVNMKAVKEEGCAVCGCLTFVRDLVSMDRIKDNLNALIQPGVTRLPRTSKDEPIKEIEGPILATGCRRVCKSCNKSLVKGLRPKLALANGLWVGDVPSELANLRFAERILVSRVRHNYCVVCVASGGRKLKANAIMFSNPMQKIYN</sequence>
<dbReference type="Pfam" id="PF20209">
    <property type="entry name" value="DUF6570"/>
    <property type="match status" value="1"/>
</dbReference>
<dbReference type="STRING" id="685588.A0A067SIP6"/>
<feature type="domain" description="DUF6570" evidence="1">
    <location>
        <begin position="114"/>
        <end position="178"/>
    </location>
</feature>
<reference evidence="3" key="1">
    <citation type="journal article" date="2014" name="Proc. Natl. Acad. Sci. U.S.A.">
        <title>Extensive sampling of basidiomycete genomes demonstrates inadequacy of the white-rot/brown-rot paradigm for wood decay fungi.</title>
        <authorList>
            <person name="Riley R."/>
            <person name="Salamov A.A."/>
            <person name="Brown D.W."/>
            <person name="Nagy L.G."/>
            <person name="Floudas D."/>
            <person name="Held B.W."/>
            <person name="Levasseur A."/>
            <person name="Lombard V."/>
            <person name="Morin E."/>
            <person name="Otillar R."/>
            <person name="Lindquist E.A."/>
            <person name="Sun H."/>
            <person name="LaButti K.M."/>
            <person name="Schmutz J."/>
            <person name="Jabbour D."/>
            <person name="Luo H."/>
            <person name="Baker S.E."/>
            <person name="Pisabarro A.G."/>
            <person name="Walton J.D."/>
            <person name="Blanchette R.A."/>
            <person name="Henrissat B."/>
            <person name="Martin F."/>
            <person name="Cullen D."/>
            <person name="Hibbett D.S."/>
            <person name="Grigoriev I.V."/>
        </authorList>
    </citation>
    <scope>NUCLEOTIDE SEQUENCE [LARGE SCALE GENOMIC DNA]</scope>
    <source>
        <strain evidence="3">CBS 339.88</strain>
    </source>
</reference>
<accession>A0A067SIP6</accession>
<evidence type="ECO:0000313" key="2">
    <source>
        <dbReference type="EMBL" id="KDR70815.1"/>
    </source>
</evidence>
<feature type="non-terminal residue" evidence="2">
    <location>
        <position position="180"/>
    </location>
</feature>
<dbReference type="HOGENOM" id="CLU_131871_0_0_1"/>
<organism evidence="2 3">
    <name type="scientific">Galerina marginata (strain CBS 339.88)</name>
    <dbReference type="NCBI Taxonomy" id="685588"/>
    <lineage>
        <taxon>Eukaryota</taxon>
        <taxon>Fungi</taxon>
        <taxon>Dikarya</taxon>
        <taxon>Basidiomycota</taxon>
        <taxon>Agaricomycotina</taxon>
        <taxon>Agaricomycetes</taxon>
        <taxon>Agaricomycetidae</taxon>
        <taxon>Agaricales</taxon>
        <taxon>Agaricineae</taxon>
        <taxon>Strophariaceae</taxon>
        <taxon>Galerina</taxon>
    </lineage>
</organism>
<protein>
    <recommendedName>
        <fullName evidence="1">DUF6570 domain-containing protein</fullName>
    </recommendedName>
</protein>
<evidence type="ECO:0000259" key="1">
    <source>
        <dbReference type="Pfam" id="PF20209"/>
    </source>
</evidence>
<keyword evidence="3" id="KW-1185">Reference proteome</keyword>
<name>A0A067SIP6_GALM3</name>
<gene>
    <name evidence="2" type="ORF">GALMADRAFT_75709</name>
</gene>
<dbReference type="EMBL" id="KL142395">
    <property type="protein sequence ID" value="KDR70815.1"/>
    <property type="molecule type" value="Genomic_DNA"/>
</dbReference>
<proteinExistence type="predicted"/>